<evidence type="ECO:0000256" key="5">
    <source>
        <dbReference type="SAM" id="Coils"/>
    </source>
</evidence>
<dbReference type="FunFam" id="3.30.40.10:FF:000239">
    <property type="entry name" value="probable BOI-related E3 ubiquitin-protein ligase 2"/>
    <property type="match status" value="1"/>
</dbReference>
<proteinExistence type="predicted"/>
<keyword evidence="1" id="KW-0479">Metal-binding</keyword>
<evidence type="ECO:0000313" key="7">
    <source>
        <dbReference type="EMBL" id="PKI59129.1"/>
    </source>
</evidence>
<keyword evidence="8" id="KW-1185">Reference proteome</keyword>
<dbReference type="AlphaFoldDB" id="A0A2I0JS40"/>
<dbReference type="PROSITE" id="PS50089">
    <property type="entry name" value="ZF_RING_2"/>
    <property type="match status" value="1"/>
</dbReference>
<evidence type="ECO:0000256" key="4">
    <source>
        <dbReference type="PROSITE-ProRule" id="PRU00175"/>
    </source>
</evidence>
<gene>
    <name evidence="7" type="ORF">CRG98_020495</name>
</gene>
<dbReference type="PIRSF" id="PIRSF036836">
    <property type="entry name" value="RNase_bind_SBP1"/>
    <property type="match status" value="1"/>
</dbReference>
<dbReference type="Pfam" id="PF13920">
    <property type="entry name" value="zf-C3HC4_3"/>
    <property type="match status" value="1"/>
</dbReference>
<dbReference type="PANTHER" id="PTHR42647:SF50">
    <property type="entry name" value="BOI-RELATED E3 UBIQUITIN-PROTEIN LIGASE 1-LIKE ISOFORM X1"/>
    <property type="match status" value="1"/>
</dbReference>
<dbReference type="GO" id="GO:0004842">
    <property type="term" value="F:ubiquitin-protein transferase activity"/>
    <property type="evidence" value="ECO:0007669"/>
    <property type="project" value="TreeGrafter"/>
</dbReference>
<keyword evidence="5" id="KW-0175">Coiled coil</keyword>
<feature type="domain" description="RING-type" evidence="6">
    <location>
        <begin position="292"/>
        <end position="327"/>
    </location>
</feature>
<dbReference type="GO" id="GO:0008270">
    <property type="term" value="F:zinc ion binding"/>
    <property type="evidence" value="ECO:0007669"/>
    <property type="project" value="UniProtKB-KW"/>
</dbReference>
<dbReference type="InterPro" id="IPR001841">
    <property type="entry name" value="Znf_RING"/>
</dbReference>
<dbReference type="EMBL" id="PGOL01001319">
    <property type="protein sequence ID" value="PKI59129.1"/>
    <property type="molecule type" value="Genomic_DNA"/>
</dbReference>
<keyword evidence="3" id="KW-0862">Zinc</keyword>
<reference evidence="7 8" key="1">
    <citation type="submission" date="2017-11" db="EMBL/GenBank/DDBJ databases">
        <title>De-novo sequencing of pomegranate (Punica granatum L.) genome.</title>
        <authorList>
            <person name="Akparov Z."/>
            <person name="Amiraslanov A."/>
            <person name="Hajiyeva S."/>
            <person name="Abbasov M."/>
            <person name="Kaur K."/>
            <person name="Hamwieh A."/>
            <person name="Solovyev V."/>
            <person name="Salamov A."/>
            <person name="Braich B."/>
            <person name="Kosarev P."/>
            <person name="Mahmoud A."/>
            <person name="Hajiyev E."/>
            <person name="Babayeva S."/>
            <person name="Izzatullayeva V."/>
            <person name="Mammadov A."/>
            <person name="Mammadov A."/>
            <person name="Sharifova S."/>
            <person name="Ojaghi J."/>
            <person name="Eynullazada K."/>
            <person name="Bayramov B."/>
            <person name="Abdulazimova A."/>
            <person name="Shahmuradov I."/>
        </authorList>
    </citation>
    <scope>NUCLEOTIDE SEQUENCE [LARGE SCALE GENOMIC DNA]</scope>
    <source>
        <strain evidence="8">cv. AG2017</strain>
        <tissue evidence="7">Leaf</tissue>
    </source>
</reference>
<evidence type="ECO:0000259" key="6">
    <source>
        <dbReference type="PROSITE" id="PS50089"/>
    </source>
</evidence>
<dbReference type="Proteomes" id="UP000233551">
    <property type="component" value="Unassembled WGS sequence"/>
</dbReference>
<evidence type="ECO:0000256" key="1">
    <source>
        <dbReference type="ARBA" id="ARBA00022723"/>
    </source>
</evidence>
<evidence type="ECO:0000256" key="2">
    <source>
        <dbReference type="ARBA" id="ARBA00022771"/>
    </source>
</evidence>
<name>A0A2I0JS40_PUNGR</name>
<evidence type="ECO:0000313" key="8">
    <source>
        <dbReference type="Proteomes" id="UP000233551"/>
    </source>
</evidence>
<feature type="coiled-coil region" evidence="5">
    <location>
        <begin position="192"/>
        <end position="219"/>
    </location>
</feature>
<organism evidence="7 8">
    <name type="scientific">Punica granatum</name>
    <name type="common">Pomegranate</name>
    <dbReference type="NCBI Taxonomy" id="22663"/>
    <lineage>
        <taxon>Eukaryota</taxon>
        <taxon>Viridiplantae</taxon>
        <taxon>Streptophyta</taxon>
        <taxon>Embryophyta</taxon>
        <taxon>Tracheophyta</taxon>
        <taxon>Spermatophyta</taxon>
        <taxon>Magnoliopsida</taxon>
        <taxon>eudicotyledons</taxon>
        <taxon>Gunneridae</taxon>
        <taxon>Pentapetalae</taxon>
        <taxon>rosids</taxon>
        <taxon>malvids</taxon>
        <taxon>Myrtales</taxon>
        <taxon>Lythraceae</taxon>
        <taxon>Punica</taxon>
    </lineage>
</organism>
<keyword evidence="2 4" id="KW-0863">Zinc-finger</keyword>
<comment type="caution">
    <text evidence="7">The sequence shown here is derived from an EMBL/GenBank/DDBJ whole genome shotgun (WGS) entry which is preliminary data.</text>
</comment>
<dbReference type="CDD" id="cd16649">
    <property type="entry name" value="mRING-HC-C3HC5_CGRF1-like"/>
    <property type="match status" value="1"/>
</dbReference>
<protein>
    <recommendedName>
        <fullName evidence="6">RING-type domain-containing protein</fullName>
    </recommendedName>
</protein>
<evidence type="ECO:0000256" key="3">
    <source>
        <dbReference type="ARBA" id="ARBA00022833"/>
    </source>
</evidence>
<dbReference type="InterPro" id="IPR013083">
    <property type="entry name" value="Znf_RING/FYVE/PHD"/>
</dbReference>
<accession>A0A2I0JS40</accession>
<sequence length="339" mass="37719">MFLSGVMFGGDSSNPGFPLLLGDSQFQYDANVMPQLQLFGDYTVGGNVGHLNYLGKNHTVNIGQPAKRFKEAEPISRQRNLINQSDKLFQHEAGNSGSIFNPQPVSTGLKLAYEEDEHNSSISSVSEGMTATLPTILSLNNNFKSEMDRQKEELDQYIRLQEEGIVKGVRELQRRHTASLLSAIEKGVGKKLHEKDLEIENMNRKNKELEERVKQVTMEVQSWHYRAKYNESVINVLKNNLQQVAAQGAMNSKEGCGDSEVDDAASYVNRNPLNLMDGSGTSVSGKTNKMSCRACKVKEVSVLFLPCRHLCLCKDCEGFIDLCPVCQVMKTASVQVYLS</sequence>
<dbReference type="STRING" id="22663.A0A2I0JS40"/>
<dbReference type="Gene3D" id="3.30.40.10">
    <property type="entry name" value="Zinc/RING finger domain, C3HC4 (zinc finger)"/>
    <property type="match status" value="1"/>
</dbReference>
<dbReference type="PANTHER" id="PTHR42647">
    <property type="entry name" value="SBP (S-RIBONUCLEASE BINDING PROTEIN) FAMILY PROTEIN"/>
    <property type="match status" value="1"/>
</dbReference>